<name>A0A090IMZ3_9GAMM</name>
<evidence type="ECO:0008006" key="4">
    <source>
        <dbReference type="Google" id="ProtNLM"/>
    </source>
</evidence>
<accession>A0A090IMZ3</accession>
<proteinExistence type="predicted"/>
<dbReference type="HOGENOM" id="CLU_169029_1_0_6"/>
<dbReference type="KEGG" id="awd:AWOD_I_0584"/>
<keyword evidence="1" id="KW-0175">Coiled coil</keyword>
<evidence type="ECO:0000256" key="1">
    <source>
        <dbReference type="SAM" id="Coils"/>
    </source>
</evidence>
<organism evidence="2 3">
    <name type="scientific">Aliivibrio wodanis</name>
    <dbReference type="NCBI Taxonomy" id="80852"/>
    <lineage>
        <taxon>Bacteria</taxon>
        <taxon>Pseudomonadati</taxon>
        <taxon>Pseudomonadota</taxon>
        <taxon>Gammaproteobacteria</taxon>
        <taxon>Vibrionales</taxon>
        <taxon>Vibrionaceae</taxon>
        <taxon>Aliivibrio</taxon>
    </lineage>
</organism>
<sequence length="89" mass="10023">MKNVTDELQKILQDLTNEGKKPTTALVRSRLTTQVPMPAIITAVKSFKSTSNIPKIEVKETLLTADERIAQLEFQVKELSQRLTALENK</sequence>
<dbReference type="AlphaFoldDB" id="A0A090IMZ3"/>
<reference evidence="3" key="1">
    <citation type="submission" date="2014-09" db="EMBL/GenBank/DDBJ databases">
        <authorList>
            <person name="Hjerde E."/>
        </authorList>
    </citation>
    <scope>NUCLEOTIDE SEQUENCE [LARGE SCALE GENOMIC DNA]</scope>
    <source>
        <strain evidence="3">06/09/139</strain>
    </source>
</reference>
<dbReference type="GeneID" id="28540145"/>
<evidence type="ECO:0000313" key="2">
    <source>
        <dbReference type="EMBL" id="CED70678.1"/>
    </source>
</evidence>
<dbReference type="PATRIC" id="fig|80852.17.peg.592"/>
<protein>
    <recommendedName>
        <fullName evidence="4">KfrA N-terminal DNA-binding domain-containing protein</fullName>
    </recommendedName>
</protein>
<gene>
    <name evidence="2" type="ORF">AWOD_I_0584</name>
</gene>
<evidence type="ECO:0000313" key="3">
    <source>
        <dbReference type="Proteomes" id="UP000032427"/>
    </source>
</evidence>
<dbReference type="EMBL" id="LN554846">
    <property type="protein sequence ID" value="CED70678.1"/>
    <property type="molecule type" value="Genomic_DNA"/>
</dbReference>
<feature type="coiled-coil region" evidence="1">
    <location>
        <begin position="62"/>
        <end position="89"/>
    </location>
</feature>
<keyword evidence="3" id="KW-1185">Reference proteome</keyword>
<dbReference type="OrthoDB" id="6314559at2"/>
<dbReference type="Proteomes" id="UP000032427">
    <property type="component" value="Chromosome 1"/>
</dbReference>